<feature type="transmembrane region" description="Helical" evidence="1">
    <location>
        <begin position="24"/>
        <end position="46"/>
    </location>
</feature>
<proteinExistence type="predicted"/>
<feature type="transmembrane region" description="Helical" evidence="1">
    <location>
        <begin position="144"/>
        <end position="173"/>
    </location>
</feature>
<dbReference type="RefSeq" id="WP_099517962.1">
    <property type="nucleotide sequence ID" value="NZ_CP016808.1"/>
</dbReference>
<feature type="transmembrane region" description="Helical" evidence="1">
    <location>
        <begin position="115"/>
        <end position="132"/>
    </location>
</feature>
<dbReference type="AlphaFoldDB" id="A0A1B2DG41"/>
<keyword evidence="1" id="KW-1133">Transmembrane helix</keyword>
<reference evidence="2" key="1">
    <citation type="submission" date="2016-08" db="EMBL/GenBank/DDBJ databases">
        <title>Complete Genome Seqeunce of Paenibacillus sp. BIHB 4019 from tea rhizoplane.</title>
        <authorList>
            <person name="Thakur R."/>
            <person name="Swarnkar M.K."/>
            <person name="Gulati A."/>
        </authorList>
    </citation>
    <scope>NUCLEOTIDE SEQUENCE [LARGE SCALE GENOMIC DNA]</scope>
    <source>
        <strain evidence="2">BIHB4019</strain>
    </source>
</reference>
<keyword evidence="1" id="KW-0812">Transmembrane</keyword>
<gene>
    <name evidence="2" type="ORF">BBD42_09560</name>
</gene>
<dbReference type="InterPro" id="IPR010390">
    <property type="entry name" value="ABC-2_transporter-like"/>
</dbReference>
<organism evidence="2">
    <name type="scientific">Paenibacillus sp. BIHB 4019</name>
    <dbReference type="NCBI Taxonomy" id="1870819"/>
    <lineage>
        <taxon>Bacteria</taxon>
        <taxon>Bacillati</taxon>
        <taxon>Bacillota</taxon>
        <taxon>Bacilli</taxon>
        <taxon>Bacillales</taxon>
        <taxon>Paenibacillaceae</taxon>
        <taxon>Paenibacillus</taxon>
    </lineage>
</organism>
<dbReference type="PANTHER" id="PTHR36833:SF1">
    <property type="entry name" value="INTEGRAL MEMBRANE TRANSPORT PROTEIN"/>
    <property type="match status" value="1"/>
</dbReference>
<dbReference type="EMBL" id="CP016808">
    <property type="protein sequence ID" value="ANY66680.1"/>
    <property type="molecule type" value="Genomic_DNA"/>
</dbReference>
<evidence type="ECO:0000313" key="2">
    <source>
        <dbReference type="EMBL" id="ANY66680.1"/>
    </source>
</evidence>
<evidence type="ECO:0000256" key="1">
    <source>
        <dbReference type="SAM" id="Phobius"/>
    </source>
</evidence>
<protein>
    <recommendedName>
        <fullName evidence="3">ABC transporter permease</fullName>
    </recommendedName>
</protein>
<dbReference type="Pfam" id="PF06182">
    <property type="entry name" value="ABC2_membrane_6"/>
    <property type="match status" value="1"/>
</dbReference>
<accession>A0A1B2DG41</accession>
<evidence type="ECO:0008006" key="3">
    <source>
        <dbReference type="Google" id="ProtNLM"/>
    </source>
</evidence>
<keyword evidence="1" id="KW-0472">Membrane</keyword>
<feature type="transmembrane region" description="Helical" evidence="1">
    <location>
        <begin position="61"/>
        <end position="80"/>
    </location>
</feature>
<sequence>MTLQLFGKLVRLLLKEKMEYRADFILSAFAQIIAYAGDYIIIWLFIQRFNTIAGWTWPEIALLYSIGLFTYALGASFSFVQMRELESQVKQGTFDILLIKPVNPYLYLVSRGFNLGYIAHILISGSVLIWAISKLNMQWTLSEYIYLILVVVSGAMIYAGILTIIGAVSFIWIRTNFMFTLFFRLKDFISYPLPIFGTFIQLLLTVAVPLAFVSFYPAAFLLSNDATLLPQWAMWMVPLVGPFCYWAGYRFWMYGANKYQGAGG</sequence>
<feature type="transmembrane region" description="Helical" evidence="1">
    <location>
        <begin position="232"/>
        <end position="252"/>
    </location>
</feature>
<dbReference type="PANTHER" id="PTHR36833">
    <property type="entry name" value="SLR0610 PROTEIN-RELATED"/>
    <property type="match status" value="1"/>
</dbReference>
<feature type="transmembrane region" description="Helical" evidence="1">
    <location>
        <begin position="193"/>
        <end position="212"/>
    </location>
</feature>
<name>A0A1B2DG41_9BACL</name>